<sequence length="594" mass="67126">MERILYSGLKYLSSPQESVKTKHPQLHYESKLYMLLQGGSDEAGIPHLKWFGVEGEYSAMVIDLLGPSLEDLFNYCNRKFTLKTVLMLADQLINRVEYMHSRGFLHRDIKPDNFLMGLGRKANQVYAIDFGLAKKYRDLQTHKHIPYSFFFAFDIVMETYLLLFLTGKTKISQAQLVMLVLTPTLESVKQSRRDDLESLGYVLMYFLRGSLPWQGLKAGTKKQKYDKISEKKMLTPIEVLCKSYPSEFISYFHYCRSLRFDDKPDYSYLKGFSVTYLFEKVQTSLVSKELVHKQIDWTAFSHHVIQPALTVMVNRSESFSSAMKVEEHYGQVKVDCRDGACGASVRNLVGSSEAYLSNEVEGVRGKNGQSSLVKVLLVFSYFLYDLIGAGYQFDYVFDWTILKYPQVGSSSRARVTGWEISFEPGPSAEKAERPPGISHFSARMVNCPNLCHYASHKVRQEGRDRFSGAVEAFSRRNATGSGLQGEHSRHRDHSRNRSSDDVPSSKDVQVDSERGRTSRNGSTSKRAVVSSSRPSSSGEIWLGTGSGRPSTTQRVQPGFESKSSSFTRAAATKAGRDDPLRSFELLTIGTGKRK</sequence>
<feature type="compositionally biased region" description="Low complexity" evidence="3">
    <location>
        <begin position="524"/>
        <end position="537"/>
    </location>
</feature>
<dbReference type="PROSITE" id="PS50011">
    <property type="entry name" value="PROTEIN_KINASE_DOM"/>
    <property type="match status" value="1"/>
</dbReference>
<evidence type="ECO:0000313" key="5">
    <source>
        <dbReference type="EMBL" id="KAE9455495.1"/>
    </source>
</evidence>
<accession>A0A6A4LD90</accession>
<gene>
    <name evidence="5" type="ORF">C3L33_12613</name>
</gene>
<dbReference type="PANTHER" id="PTHR11909">
    <property type="entry name" value="CASEIN KINASE-RELATED"/>
    <property type="match status" value="1"/>
</dbReference>
<evidence type="ECO:0000256" key="1">
    <source>
        <dbReference type="ARBA" id="ARBA00005926"/>
    </source>
</evidence>
<protein>
    <recommendedName>
        <fullName evidence="2">non-specific serine/threonine protein kinase</fullName>
        <ecNumber evidence="2">2.7.11.1</ecNumber>
    </recommendedName>
</protein>
<evidence type="ECO:0000256" key="3">
    <source>
        <dbReference type="SAM" id="MobiDB-lite"/>
    </source>
</evidence>
<dbReference type="SUPFAM" id="SSF56112">
    <property type="entry name" value="Protein kinase-like (PK-like)"/>
    <property type="match status" value="1"/>
</dbReference>
<dbReference type="PROSITE" id="PS00108">
    <property type="entry name" value="PROTEIN_KINASE_ST"/>
    <property type="match status" value="1"/>
</dbReference>
<evidence type="ECO:0000259" key="4">
    <source>
        <dbReference type="PROSITE" id="PS50011"/>
    </source>
</evidence>
<name>A0A6A4LD90_9ERIC</name>
<reference evidence="5 6" key="1">
    <citation type="journal article" date="2019" name="Genome Biol. Evol.">
        <title>The Rhododendron genome and chromosomal organization provide insight into shared whole-genome duplications across the heath family (Ericaceae).</title>
        <authorList>
            <person name="Soza V.L."/>
            <person name="Lindsley D."/>
            <person name="Waalkes A."/>
            <person name="Ramage E."/>
            <person name="Patwardhan R.P."/>
            <person name="Burton J.N."/>
            <person name="Adey A."/>
            <person name="Kumar A."/>
            <person name="Qiu R."/>
            <person name="Shendure J."/>
            <person name="Hall B."/>
        </authorList>
    </citation>
    <scope>NUCLEOTIDE SEQUENCE [LARGE SCALE GENOMIC DNA]</scope>
    <source>
        <strain evidence="5">RSF 1966-606</strain>
    </source>
</reference>
<feature type="compositionally biased region" description="Basic and acidic residues" evidence="3">
    <location>
        <begin position="495"/>
        <end position="516"/>
    </location>
</feature>
<feature type="region of interest" description="Disordered" evidence="3">
    <location>
        <begin position="475"/>
        <end position="578"/>
    </location>
</feature>
<dbReference type="Pfam" id="PF00069">
    <property type="entry name" value="Pkinase"/>
    <property type="match status" value="1"/>
</dbReference>
<evidence type="ECO:0000256" key="2">
    <source>
        <dbReference type="ARBA" id="ARBA00012513"/>
    </source>
</evidence>
<dbReference type="SMART" id="SM00220">
    <property type="entry name" value="S_TKc"/>
    <property type="match status" value="1"/>
</dbReference>
<dbReference type="InterPro" id="IPR000719">
    <property type="entry name" value="Prot_kinase_dom"/>
</dbReference>
<dbReference type="OrthoDB" id="5800476at2759"/>
<dbReference type="AlphaFoldDB" id="A0A6A4LD90"/>
<keyword evidence="6" id="KW-1185">Reference proteome</keyword>
<dbReference type="EC" id="2.7.11.1" evidence="2"/>
<feature type="domain" description="Protein kinase" evidence="4">
    <location>
        <begin position="1"/>
        <end position="277"/>
    </location>
</feature>
<dbReference type="InterPro" id="IPR011009">
    <property type="entry name" value="Kinase-like_dom_sf"/>
</dbReference>
<dbReference type="InterPro" id="IPR008271">
    <property type="entry name" value="Ser/Thr_kinase_AS"/>
</dbReference>
<feature type="compositionally biased region" description="Polar residues" evidence="3">
    <location>
        <begin position="547"/>
        <end position="567"/>
    </location>
</feature>
<comment type="similarity">
    <text evidence="1">Belongs to the protein kinase superfamily. CK1 Ser/Thr protein kinase family. Casein kinase I subfamily.</text>
</comment>
<dbReference type="Proteomes" id="UP000428333">
    <property type="component" value="Linkage Group LG07"/>
</dbReference>
<dbReference type="GO" id="GO:0005524">
    <property type="term" value="F:ATP binding"/>
    <property type="evidence" value="ECO:0007669"/>
    <property type="project" value="InterPro"/>
</dbReference>
<dbReference type="EMBL" id="QEFC01001840">
    <property type="protein sequence ID" value="KAE9455495.1"/>
    <property type="molecule type" value="Genomic_DNA"/>
</dbReference>
<dbReference type="GO" id="GO:0004674">
    <property type="term" value="F:protein serine/threonine kinase activity"/>
    <property type="evidence" value="ECO:0007669"/>
    <property type="project" value="UniProtKB-EC"/>
</dbReference>
<proteinExistence type="inferred from homology"/>
<feature type="non-terminal residue" evidence="5">
    <location>
        <position position="1"/>
    </location>
</feature>
<dbReference type="InterPro" id="IPR050235">
    <property type="entry name" value="CK1_Ser-Thr_kinase"/>
</dbReference>
<evidence type="ECO:0000313" key="6">
    <source>
        <dbReference type="Proteomes" id="UP000428333"/>
    </source>
</evidence>
<comment type="caution">
    <text evidence="5">The sequence shown here is derived from an EMBL/GenBank/DDBJ whole genome shotgun (WGS) entry which is preliminary data.</text>
</comment>
<organism evidence="5 6">
    <name type="scientific">Rhododendron williamsianum</name>
    <dbReference type="NCBI Taxonomy" id="262921"/>
    <lineage>
        <taxon>Eukaryota</taxon>
        <taxon>Viridiplantae</taxon>
        <taxon>Streptophyta</taxon>
        <taxon>Embryophyta</taxon>
        <taxon>Tracheophyta</taxon>
        <taxon>Spermatophyta</taxon>
        <taxon>Magnoliopsida</taxon>
        <taxon>eudicotyledons</taxon>
        <taxon>Gunneridae</taxon>
        <taxon>Pentapetalae</taxon>
        <taxon>asterids</taxon>
        <taxon>Ericales</taxon>
        <taxon>Ericaceae</taxon>
        <taxon>Ericoideae</taxon>
        <taxon>Rhodoreae</taxon>
        <taxon>Rhododendron</taxon>
    </lineage>
</organism>
<dbReference type="Gene3D" id="1.10.510.10">
    <property type="entry name" value="Transferase(Phosphotransferase) domain 1"/>
    <property type="match status" value="1"/>
</dbReference>